<evidence type="ECO:0000313" key="8">
    <source>
        <dbReference type="Ensembl" id="ENSECAP00000076664.1"/>
    </source>
</evidence>
<reference evidence="8" key="3">
    <citation type="submission" date="2025-09" db="UniProtKB">
        <authorList>
            <consortium name="Ensembl"/>
        </authorList>
    </citation>
    <scope>IDENTIFICATION</scope>
    <source>
        <strain evidence="8">Thoroughbred</strain>
    </source>
</reference>
<dbReference type="Proteomes" id="UP000002281">
    <property type="component" value="Chromosome 1"/>
</dbReference>
<dbReference type="InterPro" id="IPR036081">
    <property type="entry name" value="Translin_sf"/>
</dbReference>
<proteinExistence type="evidence at protein level"/>
<keyword evidence="6" id="KW-0479">Metal-binding</keyword>
<keyword evidence="4" id="KW-0963">Cytoplasm</keyword>
<organism evidence="8 9">
    <name type="scientific">Equus caballus</name>
    <name type="common">Horse</name>
    <dbReference type="NCBI Taxonomy" id="9796"/>
    <lineage>
        <taxon>Eukaryota</taxon>
        <taxon>Metazoa</taxon>
        <taxon>Chordata</taxon>
        <taxon>Craniata</taxon>
        <taxon>Vertebrata</taxon>
        <taxon>Euteleostomi</taxon>
        <taxon>Mammalia</taxon>
        <taxon>Eutheria</taxon>
        <taxon>Laurasiatheria</taxon>
        <taxon>Perissodactyla</taxon>
        <taxon>Equidae</taxon>
        <taxon>Equus</taxon>
    </lineage>
</organism>
<dbReference type="PANTHER" id="PTHR10741">
    <property type="entry name" value="TRANSLIN AND TRANSLIN ASSOCIATED PROTEIN X"/>
    <property type="match status" value="1"/>
</dbReference>
<dbReference type="AlphaFoldDB" id="A0A9L0SKR5"/>
<evidence type="ECO:0000256" key="1">
    <source>
        <dbReference type="ARBA" id="ARBA00004123"/>
    </source>
</evidence>
<evidence type="ECO:0000313" key="9">
    <source>
        <dbReference type="Proteomes" id="UP000002281"/>
    </source>
</evidence>
<keyword evidence="9" id="KW-1185">Reference proteome</keyword>
<dbReference type="Pfam" id="PF01997">
    <property type="entry name" value="Translin"/>
    <property type="match status" value="1"/>
</dbReference>
<reference evidence="8" key="2">
    <citation type="submission" date="2025-08" db="UniProtKB">
        <authorList>
            <consortium name="Ensembl"/>
        </authorList>
    </citation>
    <scope>IDENTIFICATION</scope>
    <source>
        <strain evidence="8">Thoroughbred</strain>
    </source>
</reference>
<keyword evidence="6" id="KW-0460">Magnesium</keyword>
<feature type="compositionally biased region" description="Basic and acidic residues" evidence="7">
    <location>
        <begin position="16"/>
        <end position="28"/>
    </location>
</feature>
<dbReference type="GO" id="GO:0005737">
    <property type="term" value="C:cytoplasm"/>
    <property type="evidence" value="ECO:0007669"/>
    <property type="project" value="UniProtKB-SubCell"/>
</dbReference>
<dbReference type="GO" id="GO:0005634">
    <property type="term" value="C:nucleus"/>
    <property type="evidence" value="ECO:0007669"/>
    <property type="project" value="UniProtKB-SubCell"/>
</dbReference>
<feature type="compositionally biased region" description="Polar residues" evidence="7">
    <location>
        <begin position="258"/>
        <end position="276"/>
    </location>
</feature>
<evidence type="ECO:0000256" key="7">
    <source>
        <dbReference type="SAM" id="MobiDB-lite"/>
    </source>
</evidence>
<evidence type="ECO:0000256" key="2">
    <source>
        <dbReference type="ARBA" id="ARBA00004496"/>
    </source>
</evidence>
<dbReference type="GO" id="GO:0043565">
    <property type="term" value="F:sequence-specific DNA binding"/>
    <property type="evidence" value="ECO:0007669"/>
    <property type="project" value="InterPro"/>
</dbReference>
<dbReference type="Ensembl" id="ENSECAT00000106227.1">
    <property type="protein sequence ID" value="ENSECAP00000076664.1"/>
    <property type="gene ID" value="ENSECAG00000045739.1"/>
</dbReference>
<feature type="region of interest" description="Disordered" evidence="7">
    <location>
        <begin position="1"/>
        <end position="32"/>
    </location>
</feature>
<dbReference type="InterPro" id="IPR016068">
    <property type="entry name" value="Translin_N"/>
</dbReference>
<protein>
    <submittedName>
        <fullName evidence="8">Translin associated factor X</fullName>
    </submittedName>
</protein>
<keyword evidence="10" id="KW-1267">Proteomics identification</keyword>
<feature type="region of interest" description="Disordered" evidence="7">
    <location>
        <begin position="246"/>
        <end position="276"/>
    </location>
</feature>
<dbReference type="InterPro" id="IPR016069">
    <property type="entry name" value="Translin_C"/>
</dbReference>
<dbReference type="GO" id="GO:0046872">
    <property type="term" value="F:metal ion binding"/>
    <property type="evidence" value="ECO:0007669"/>
    <property type="project" value="UniProtKB-KW"/>
</dbReference>
<keyword evidence="5" id="KW-0539">Nucleus</keyword>
<evidence type="ECO:0000256" key="3">
    <source>
        <dbReference type="ARBA" id="ARBA00005902"/>
    </source>
</evidence>
<feature type="binding site" evidence="6">
    <location>
        <position position="129"/>
    </location>
    <ligand>
        <name>Mg(2+)</name>
        <dbReference type="ChEBI" id="CHEBI:18420"/>
    </ligand>
</feature>
<comment type="similarity">
    <text evidence="3">Belongs to the translin family.</text>
</comment>
<comment type="subcellular location">
    <subcellularLocation>
        <location evidence="2">Cytoplasm</location>
    </subcellularLocation>
    <subcellularLocation>
        <location evidence="1">Nucleus</location>
    </subcellularLocation>
</comment>
<evidence type="ECO:0000256" key="4">
    <source>
        <dbReference type="ARBA" id="ARBA00022490"/>
    </source>
</evidence>
<evidence type="ECO:0007829" key="10">
    <source>
        <dbReference type="PeptideAtlas" id="A0A9L0SKR5"/>
    </source>
</evidence>
<feature type="binding site" evidence="6">
    <location>
        <position position="197"/>
    </location>
    <ligand>
        <name>Mg(2+)</name>
        <dbReference type="ChEBI" id="CHEBI:18420"/>
    </ligand>
</feature>
<dbReference type="InterPro" id="IPR002848">
    <property type="entry name" value="Translin_fam"/>
</dbReference>
<dbReference type="GeneTree" id="ENSGT00940000153568"/>
<dbReference type="Gene3D" id="1.20.58.200">
    <property type="entry name" value="Translin, domain 2"/>
    <property type="match status" value="1"/>
</dbReference>
<gene>
    <name evidence="8" type="primary">TSNAX</name>
</gene>
<evidence type="ECO:0000256" key="6">
    <source>
        <dbReference type="PIRSR" id="PIRSR602848-1"/>
    </source>
</evidence>
<reference evidence="8 9" key="1">
    <citation type="journal article" date="2009" name="Science">
        <title>Genome sequence, comparative analysis, and population genetics of the domestic horse.</title>
        <authorList>
            <consortium name="Broad Institute Genome Sequencing Platform"/>
            <consortium name="Broad Institute Whole Genome Assembly Team"/>
            <person name="Wade C.M."/>
            <person name="Giulotto E."/>
            <person name="Sigurdsson S."/>
            <person name="Zoli M."/>
            <person name="Gnerre S."/>
            <person name="Imsland F."/>
            <person name="Lear T.L."/>
            <person name="Adelson D.L."/>
            <person name="Bailey E."/>
            <person name="Bellone R.R."/>
            <person name="Bloecker H."/>
            <person name="Distl O."/>
            <person name="Edgar R.C."/>
            <person name="Garber M."/>
            <person name="Leeb T."/>
            <person name="Mauceli E."/>
            <person name="MacLeod J.N."/>
            <person name="Penedo M.C.T."/>
            <person name="Raison J.M."/>
            <person name="Sharpe T."/>
            <person name="Vogel J."/>
            <person name="Andersson L."/>
            <person name="Antczak D.F."/>
            <person name="Biagi T."/>
            <person name="Binns M.M."/>
            <person name="Chowdhary B.P."/>
            <person name="Coleman S.J."/>
            <person name="Della Valle G."/>
            <person name="Fryc S."/>
            <person name="Guerin G."/>
            <person name="Hasegawa T."/>
            <person name="Hill E.W."/>
            <person name="Jurka J."/>
            <person name="Kiialainen A."/>
            <person name="Lindgren G."/>
            <person name="Liu J."/>
            <person name="Magnani E."/>
            <person name="Mickelson J.R."/>
            <person name="Murray J."/>
            <person name="Nergadze S.G."/>
            <person name="Onofrio R."/>
            <person name="Pedroni S."/>
            <person name="Piras M.F."/>
            <person name="Raudsepp T."/>
            <person name="Rocchi M."/>
            <person name="Roeed K.H."/>
            <person name="Ryder O.A."/>
            <person name="Searle S."/>
            <person name="Skow L."/>
            <person name="Swinburne J.E."/>
            <person name="Syvaenen A.C."/>
            <person name="Tozaki T."/>
            <person name="Valberg S.J."/>
            <person name="Vaudin M."/>
            <person name="White J.R."/>
            <person name="Zody M.C."/>
            <person name="Lander E.S."/>
            <person name="Lindblad-Toh K."/>
        </authorList>
    </citation>
    <scope>NUCLEOTIDE SEQUENCE [LARGE SCALE GENOMIC DNA]</scope>
    <source>
        <strain evidence="8 9">Thoroughbred</strain>
    </source>
</reference>
<name>A0A9L0SKR5_HORSE</name>
<accession>A0A9L0SKR5</accession>
<dbReference type="SUPFAM" id="SSF74784">
    <property type="entry name" value="Translin"/>
    <property type="match status" value="1"/>
</dbReference>
<dbReference type="FunFam" id="1.20.58.190:FF:000002">
    <property type="entry name" value="Translin-associated factor X"/>
    <property type="match status" value="1"/>
</dbReference>
<dbReference type="Gene3D" id="1.20.58.190">
    <property type="entry name" value="Translin, domain 1"/>
    <property type="match status" value="1"/>
</dbReference>
<sequence>MSNKEGSGGFRKRKHDNFPHNQRREGKDVNSSSPVMLAFKSFQQELDARHDKYERLVKLSRDITVESKRTIFLLHRITSAPDMEEILTESEIKLDGVRQKILQVAQELSGEDMHQFHRAITTGLQEYVEAVSFQHFIKTRSLISMDEINKQLIFTTEDNGKENKTSCSDAQDKQFGTWRLKITPVDYLLGVADLTGELMRMCINSVGNGDIDTPFETAVTCVLQELILLHEWGSFYYSGCGPQTTSISTTQERDRNAESQTPPQNQNLHLTRSQGD</sequence>
<evidence type="ECO:0000256" key="5">
    <source>
        <dbReference type="ARBA" id="ARBA00023242"/>
    </source>
</evidence>